<dbReference type="InterPro" id="IPR001466">
    <property type="entry name" value="Beta-lactam-related"/>
</dbReference>
<name>A0A7W7ZED8_9BACT</name>
<dbReference type="EMBL" id="JACHIP010000004">
    <property type="protein sequence ID" value="MBB5058375.1"/>
    <property type="molecule type" value="Genomic_DNA"/>
</dbReference>
<dbReference type="Proteomes" id="UP000540989">
    <property type="component" value="Unassembled WGS sequence"/>
</dbReference>
<dbReference type="Gene3D" id="3.40.710.10">
    <property type="entry name" value="DD-peptidase/beta-lactamase superfamily"/>
    <property type="match status" value="1"/>
</dbReference>
<feature type="domain" description="Beta-lactamase-related" evidence="2">
    <location>
        <begin position="36"/>
        <end position="345"/>
    </location>
</feature>
<feature type="chain" id="PRO_5031339218" evidence="1">
    <location>
        <begin position="23"/>
        <end position="466"/>
    </location>
</feature>
<protein>
    <submittedName>
        <fullName evidence="3">CubicO group peptidase (Beta-lactamase class C family)</fullName>
    </submittedName>
</protein>
<feature type="signal peptide" evidence="1">
    <location>
        <begin position="1"/>
        <end position="22"/>
    </location>
</feature>
<organism evidence="3 4">
    <name type="scientific">Granulicella aggregans</name>
    <dbReference type="NCBI Taxonomy" id="474949"/>
    <lineage>
        <taxon>Bacteria</taxon>
        <taxon>Pseudomonadati</taxon>
        <taxon>Acidobacteriota</taxon>
        <taxon>Terriglobia</taxon>
        <taxon>Terriglobales</taxon>
        <taxon>Acidobacteriaceae</taxon>
        <taxon>Granulicella</taxon>
    </lineage>
</organism>
<evidence type="ECO:0000313" key="4">
    <source>
        <dbReference type="Proteomes" id="UP000540989"/>
    </source>
</evidence>
<dbReference type="AlphaFoldDB" id="A0A7W7ZED8"/>
<reference evidence="3 4" key="1">
    <citation type="submission" date="2020-08" db="EMBL/GenBank/DDBJ databases">
        <title>Genomic Encyclopedia of Type Strains, Phase IV (KMG-V): Genome sequencing to study the core and pangenomes of soil and plant-associated prokaryotes.</title>
        <authorList>
            <person name="Whitman W."/>
        </authorList>
    </citation>
    <scope>NUCLEOTIDE SEQUENCE [LARGE SCALE GENOMIC DNA]</scope>
    <source>
        <strain evidence="3 4">M8UP14</strain>
    </source>
</reference>
<comment type="caution">
    <text evidence="3">The sequence shown here is derived from an EMBL/GenBank/DDBJ whole genome shotgun (WGS) entry which is preliminary data.</text>
</comment>
<evidence type="ECO:0000256" key="1">
    <source>
        <dbReference type="SAM" id="SignalP"/>
    </source>
</evidence>
<dbReference type="SUPFAM" id="SSF56601">
    <property type="entry name" value="beta-lactamase/transpeptidase-like"/>
    <property type="match status" value="1"/>
</dbReference>
<dbReference type="RefSeq" id="WP_246409123.1">
    <property type="nucleotide sequence ID" value="NZ_JACHIP010000004.1"/>
</dbReference>
<dbReference type="InterPro" id="IPR012338">
    <property type="entry name" value="Beta-lactam/transpept-like"/>
</dbReference>
<accession>A0A7W7ZED8</accession>
<dbReference type="PANTHER" id="PTHR46825">
    <property type="entry name" value="D-ALANYL-D-ALANINE-CARBOXYPEPTIDASE/ENDOPEPTIDASE AMPH"/>
    <property type="match status" value="1"/>
</dbReference>
<gene>
    <name evidence="3" type="ORF">HDF16_003089</name>
</gene>
<dbReference type="InterPro" id="IPR050491">
    <property type="entry name" value="AmpC-like"/>
</dbReference>
<proteinExistence type="predicted"/>
<evidence type="ECO:0000313" key="3">
    <source>
        <dbReference type="EMBL" id="MBB5058375.1"/>
    </source>
</evidence>
<keyword evidence="4" id="KW-1185">Reference proteome</keyword>
<evidence type="ECO:0000259" key="2">
    <source>
        <dbReference type="Pfam" id="PF00144"/>
    </source>
</evidence>
<keyword evidence="1" id="KW-0732">Signal</keyword>
<sequence length="466" mass="50483">MRILPLLLLVPALCTSVHPALCASPEMTPTLRSMIDAAANKVLADTGVPSAAVGIVIDGKIVLTTAYGDARLSPSLKATGAMAYPVGSISKQFTASAVLLLQQDGKLTLDDTVSKFFPELTRANEVTIRELLSHTSGYEDYAPQDYTIPEWTKPTRPIDVVHKWAEKPLDFDPGTQWQYSNTNFVLAALIVEKASGMPFAEFLKTRVLEPAGIKDALNLNVDQAKVKPTGYMRNALGPLRPAILEAPGWYFGDGDLAMPVASLLTWDITLMNRSVLAPKSYDDFFADVRLKDGKPTGYGLGVDVRVRNGHREIEHSGEVGGFVAENVVLPDDRIAIAVLTNQEASSAASQIAKAITPMLLPSRAAAVDEGGADAQAKIILQGLAMGQINRALFTDDCNFYFSQEAIDDFKSSLSPLGKITEVTQRSKELRGGMTFRAFTVKFGEKTVTLTIYTQADGKLEQFLIEP</sequence>
<dbReference type="Pfam" id="PF00144">
    <property type="entry name" value="Beta-lactamase"/>
    <property type="match status" value="1"/>
</dbReference>
<dbReference type="PANTHER" id="PTHR46825:SF9">
    <property type="entry name" value="BETA-LACTAMASE-RELATED DOMAIN-CONTAINING PROTEIN"/>
    <property type="match status" value="1"/>
</dbReference>